<organism evidence="2 3">
    <name type="scientific">Oenococcus kitaharae DSM 17330</name>
    <dbReference type="NCBI Taxonomy" id="1045004"/>
    <lineage>
        <taxon>Bacteria</taxon>
        <taxon>Bacillati</taxon>
        <taxon>Bacillota</taxon>
        <taxon>Bacilli</taxon>
        <taxon>Lactobacillales</taxon>
        <taxon>Lactobacillaceae</taxon>
        <taxon>Oenococcus</taxon>
    </lineage>
</organism>
<dbReference type="InterPro" id="IPR029479">
    <property type="entry name" value="Nitroreductase"/>
</dbReference>
<dbReference type="SUPFAM" id="SSF55469">
    <property type="entry name" value="FMN-dependent nitroreductase-like"/>
    <property type="match status" value="1"/>
</dbReference>
<dbReference type="InterPro" id="IPR052544">
    <property type="entry name" value="Bacteriocin_Proc_Enz"/>
</dbReference>
<dbReference type="AlphaFoldDB" id="G9WIH8"/>
<dbReference type="PATRIC" id="fig|1045004.4.peg.888"/>
<dbReference type="eggNOG" id="COG0778">
    <property type="taxonomic scope" value="Bacteria"/>
</dbReference>
<dbReference type="PANTHER" id="PTHR43745:SF2">
    <property type="entry name" value="NITROREDUCTASE MJ1384-RELATED"/>
    <property type="match status" value="1"/>
</dbReference>
<keyword evidence="3" id="KW-1185">Reference proteome</keyword>
<dbReference type="NCBIfam" id="TIGR03605">
    <property type="entry name" value="antibiot_sagB"/>
    <property type="match status" value="1"/>
</dbReference>
<accession>G9WIH8</accession>
<dbReference type="PANTHER" id="PTHR43745">
    <property type="entry name" value="NITROREDUCTASE MJ1384-RELATED"/>
    <property type="match status" value="1"/>
</dbReference>
<name>G9WIH8_9LACO</name>
<dbReference type="Gene3D" id="3.40.109.10">
    <property type="entry name" value="NADH Oxidase"/>
    <property type="match status" value="1"/>
</dbReference>
<sequence>MVDKKVIPIKIRGAHSFLSEDNVISADKLKLLSEPDINKYKSRFFEINKLQDFMLNLPDSFDNLEFLSNVERLSTQSSADVMETLYLEESTDEQVISLPDIKTVGIKENIFDILNRRESKRNFSSAVVPLIKLSAFLKFSMGINSETINNKSEKYFLHRTYASAGALYPVSLYLFLKKVQSVPTGFYKYQPFHNSLLPVNLENNEQSNLMSLMNFSIQKIPVFGFLVWDIRKNFFKYGERSLLFSLIETGEINQNMDLISSALDLGFCQIGGYKKHLVSSNIKLDEMSEHLVASFVLGCI</sequence>
<dbReference type="InterPro" id="IPR020051">
    <property type="entry name" value="SagB-type_dehydrogenase"/>
</dbReference>
<gene>
    <name evidence="2" type="ORF">OKIT_0885</name>
</gene>
<dbReference type="InterPro" id="IPR000415">
    <property type="entry name" value="Nitroreductase-like"/>
</dbReference>
<dbReference type="OrthoDB" id="9801593at2"/>
<evidence type="ECO:0000313" key="2">
    <source>
        <dbReference type="EMBL" id="EHN58990.1"/>
    </source>
</evidence>
<dbReference type="EMBL" id="AFVZ01000001">
    <property type="protein sequence ID" value="EHN58990.1"/>
    <property type="molecule type" value="Genomic_DNA"/>
</dbReference>
<reference evidence="2 3" key="1">
    <citation type="journal article" date="2012" name="PLoS ONE">
        <title>Functional divergence in the genus oenococcus as predicted by genome sequencing of the newly-described species, Oenococcus kitaharae.</title>
        <authorList>
            <person name="Borneman A.R."/>
            <person name="McCarthy J.M."/>
            <person name="Chambers P.J."/>
            <person name="Bartowsky E.J."/>
        </authorList>
    </citation>
    <scope>NUCLEOTIDE SEQUENCE [LARGE SCALE GENOMIC DNA]</scope>
    <source>
        <strain evidence="3">DSM17330</strain>
    </source>
</reference>
<dbReference type="CDD" id="cd02142">
    <property type="entry name" value="McbC_SagB-like_oxidoreductase"/>
    <property type="match status" value="1"/>
</dbReference>
<proteinExistence type="predicted"/>
<evidence type="ECO:0000259" key="1">
    <source>
        <dbReference type="Pfam" id="PF00881"/>
    </source>
</evidence>
<dbReference type="RefSeq" id="WP_007745651.1">
    <property type="nucleotide sequence ID" value="NZ_CM001398.1"/>
</dbReference>
<dbReference type="Pfam" id="PF00881">
    <property type="entry name" value="Nitroreductase"/>
    <property type="match status" value="1"/>
</dbReference>
<dbReference type="HOGENOM" id="CLU_926998_0_0_9"/>
<feature type="domain" description="Nitroreductase" evidence="1">
    <location>
        <begin position="116"/>
        <end position="298"/>
    </location>
</feature>
<protein>
    <submittedName>
        <fullName evidence="2">Amino acid adenylation</fullName>
    </submittedName>
</protein>
<comment type="caution">
    <text evidence="2">The sequence shown here is derived from an EMBL/GenBank/DDBJ whole genome shotgun (WGS) entry which is preliminary data.</text>
</comment>
<dbReference type="STRING" id="336988.NT96_07930"/>
<dbReference type="Proteomes" id="UP000004959">
    <property type="component" value="Chromosome"/>
</dbReference>
<evidence type="ECO:0000313" key="3">
    <source>
        <dbReference type="Proteomes" id="UP000004959"/>
    </source>
</evidence>
<dbReference type="GO" id="GO:0016491">
    <property type="term" value="F:oxidoreductase activity"/>
    <property type="evidence" value="ECO:0007669"/>
    <property type="project" value="InterPro"/>
</dbReference>